<feature type="binding site" evidence="3">
    <location>
        <position position="76"/>
    </location>
    <ligand>
        <name>Cu cation</name>
        <dbReference type="ChEBI" id="CHEBI:23378"/>
    </ligand>
</feature>
<keyword evidence="5" id="KW-1133">Transmembrane helix</keyword>
<dbReference type="PROSITE" id="PS51352">
    <property type="entry name" value="THIOREDOXIN_2"/>
    <property type="match status" value="1"/>
</dbReference>
<dbReference type="Gene3D" id="3.40.30.10">
    <property type="entry name" value="Glutaredoxin"/>
    <property type="match status" value="1"/>
</dbReference>
<reference evidence="7 8" key="1">
    <citation type="submission" date="2018-05" db="EMBL/GenBank/DDBJ databases">
        <title>Genomic Encyclopedia of Type Strains, Phase III (KMG-III): the genomes of soil and plant-associated and newly described type strains.</title>
        <authorList>
            <person name="Whitman W."/>
        </authorList>
    </citation>
    <scope>NUCLEOTIDE SEQUENCE [LARGE SCALE GENOMIC DNA]</scope>
    <source>
        <strain evidence="7 8">CECT 5696</strain>
    </source>
</reference>
<keyword evidence="4" id="KW-1015">Disulfide bond</keyword>
<evidence type="ECO:0000313" key="7">
    <source>
        <dbReference type="EMBL" id="PWW07496.1"/>
    </source>
</evidence>
<feature type="binding site" evidence="3">
    <location>
        <position position="168"/>
    </location>
    <ligand>
        <name>Cu cation</name>
        <dbReference type="ChEBI" id="CHEBI:23378"/>
    </ligand>
</feature>
<dbReference type="CDD" id="cd02968">
    <property type="entry name" value="SCO"/>
    <property type="match status" value="1"/>
</dbReference>
<feature type="binding site" evidence="3">
    <location>
        <position position="80"/>
    </location>
    <ligand>
        <name>Cu cation</name>
        <dbReference type="ChEBI" id="CHEBI:23378"/>
    </ligand>
</feature>
<dbReference type="InterPro" id="IPR003782">
    <property type="entry name" value="SCO1/SenC"/>
</dbReference>
<keyword evidence="5" id="KW-0472">Membrane</keyword>
<organism evidence="7 8">
    <name type="scientific">Paenibacillus cellulosilyticus</name>
    <dbReference type="NCBI Taxonomy" id="375489"/>
    <lineage>
        <taxon>Bacteria</taxon>
        <taxon>Bacillati</taxon>
        <taxon>Bacillota</taxon>
        <taxon>Bacilli</taxon>
        <taxon>Bacillales</taxon>
        <taxon>Paenibacillaceae</taxon>
        <taxon>Paenibacillus</taxon>
    </lineage>
</organism>
<evidence type="ECO:0000313" key="8">
    <source>
        <dbReference type="Proteomes" id="UP000246635"/>
    </source>
</evidence>
<name>A0A2V2Z816_9BACL</name>
<dbReference type="SUPFAM" id="SSF52833">
    <property type="entry name" value="Thioredoxin-like"/>
    <property type="match status" value="1"/>
</dbReference>
<dbReference type="Pfam" id="PF02630">
    <property type="entry name" value="SCO1-SenC"/>
    <property type="match status" value="1"/>
</dbReference>
<accession>A0A2V2Z816</accession>
<dbReference type="OrthoDB" id="9811998at2"/>
<dbReference type="InterPro" id="IPR013766">
    <property type="entry name" value="Thioredoxin_domain"/>
</dbReference>
<protein>
    <submittedName>
        <fullName evidence="7">Protein SCO1/2</fullName>
    </submittedName>
</protein>
<feature type="disulfide bond" description="Redox-active" evidence="4">
    <location>
        <begin position="76"/>
        <end position="80"/>
    </location>
</feature>
<evidence type="ECO:0000256" key="1">
    <source>
        <dbReference type="ARBA" id="ARBA00010996"/>
    </source>
</evidence>
<feature type="domain" description="Thioredoxin" evidence="6">
    <location>
        <begin position="37"/>
        <end position="206"/>
    </location>
</feature>
<dbReference type="RefSeq" id="WP_110042727.1">
    <property type="nucleotide sequence ID" value="NZ_CP054612.1"/>
</dbReference>
<feature type="transmembrane region" description="Helical" evidence="5">
    <location>
        <begin position="12"/>
        <end position="30"/>
    </location>
</feature>
<keyword evidence="3" id="KW-0479">Metal-binding</keyword>
<dbReference type="GO" id="GO:0046872">
    <property type="term" value="F:metal ion binding"/>
    <property type="evidence" value="ECO:0007669"/>
    <property type="project" value="UniProtKB-KW"/>
</dbReference>
<evidence type="ECO:0000256" key="2">
    <source>
        <dbReference type="ARBA" id="ARBA00023008"/>
    </source>
</evidence>
<keyword evidence="2 3" id="KW-0186">Copper</keyword>
<evidence type="ECO:0000259" key="6">
    <source>
        <dbReference type="PROSITE" id="PS51352"/>
    </source>
</evidence>
<dbReference type="PANTHER" id="PTHR12151:SF25">
    <property type="entry name" value="LINALOOL DEHYDRATASE_ISOMERASE DOMAIN-CONTAINING PROTEIN"/>
    <property type="match status" value="1"/>
</dbReference>
<dbReference type="InterPro" id="IPR036249">
    <property type="entry name" value="Thioredoxin-like_sf"/>
</dbReference>
<comment type="caution">
    <text evidence="7">The sequence shown here is derived from an EMBL/GenBank/DDBJ whole genome shotgun (WGS) entry which is preliminary data.</text>
</comment>
<dbReference type="AlphaFoldDB" id="A0A2V2Z816"/>
<comment type="similarity">
    <text evidence="1">Belongs to the SCO1/2 family.</text>
</comment>
<dbReference type="Proteomes" id="UP000246635">
    <property type="component" value="Unassembled WGS sequence"/>
</dbReference>
<proteinExistence type="inferred from homology"/>
<keyword evidence="5" id="KW-0812">Transmembrane</keyword>
<sequence>MQFLLKHSFKLAIGSLVVLMGIYLYLTYGGSEREPKLPNMQAAPEFTLQDAINGGDVNFSDSNGKVRLIYFYWANCPDVCPPTTQLMSQVQDKLVADGKFGTDVELMSITFDPERDTPEAIKKYADKFHADFTGWKFLRGDEKYTAELIPKFNGMMLYKDANTNEFSHLDLLILVDRDGNVRKYIDGAHEETMSADSIMKDIKSVM</sequence>
<dbReference type="PANTHER" id="PTHR12151">
    <property type="entry name" value="ELECTRON TRANSPORT PROTIN SCO1/SENC FAMILY MEMBER"/>
    <property type="match status" value="1"/>
</dbReference>
<evidence type="ECO:0000256" key="4">
    <source>
        <dbReference type="PIRSR" id="PIRSR603782-2"/>
    </source>
</evidence>
<evidence type="ECO:0000256" key="3">
    <source>
        <dbReference type="PIRSR" id="PIRSR603782-1"/>
    </source>
</evidence>
<dbReference type="EMBL" id="QGTQ01000002">
    <property type="protein sequence ID" value="PWW07496.1"/>
    <property type="molecule type" value="Genomic_DNA"/>
</dbReference>
<gene>
    <name evidence="7" type="ORF">DFQ01_102393</name>
</gene>
<evidence type="ECO:0000256" key="5">
    <source>
        <dbReference type="SAM" id="Phobius"/>
    </source>
</evidence>
<keyword evidence="8" id="KW-1185">Reference proteome</keyword>